<comment type="cofactor">
    <cofactor evidence="1">
        <name>Mn(2+)</name>
        <dbReference type="ChEBI" id="CHEBI:29035"/>
    </cofactor>
</comment>
<dbReference type="InterPro" id="IPR043130">
    <property type="entry name" value="CDP-OH_PTrfase_TM_dom"/>
</dbReference>
<dbReference type="PANTHER" id="PTHR15362">
    <property type="entry name" value="PHOSPHATIDYLINOSITOL SYNTHASE"/>
    <property type="match status" value="1"/>
</dbReference>
<dbReference type="InterPro" id="IPR000462">
    <property type="entry name" value="CDP-OH_P_trans"/>
</dbReference>
<evidence type="ECO:0000256" key="19">
    <source>
        <dbReference type="SAM" id="Phobius"/>
    </source>
</evidence>
<evidence type="ECO:0000256" key="14">
    <source>
        <dbReference type="ARBA" id="ARBA00023209"/>
    </source>
</evidence>
<proteinExistence type="inferred from homology"/>
<sequence>MARSTRGSHQASSSSGATKANGPIQITASGLPASSEKTSIITSSDLPASHTSSSAPDANKHNLGMSLATRQANAADENVFLFVPNLIGYARIILAALSLIYMKSNPKTCTLLYGVSCLLDAADGVAARRLGQSTKFGAVLDMVTDRCTTSCLLCFLTTAYPRCAILFQALITLDFSSHYIHMYSSLVTGSTSHKVVNEDVSKLLRHYYSQRWLFFYCAGNELFFVCLYLLDFYPTPLGLEPSWFLAPLPSSLQLHLTTLAVDQPKGAVGLAFALVRRTTWPQIAALVTLPICAAKQLFNALQFWKAAKVLVGIDLIERAKKREKQGE</sequence>
<reference evidence="20 21" key="1">
    <citation type="submission" date="2014-09" db="EMBL/GenBank/DDBJ databases">
        <authorList>
            <person name="Magalhaes I.L.F."/>
            <person name="Oliveira U."/>
            <person name="Santos F.R."/>
            <person name="Vidigal T.H.D.A."/>
            <person name="Brescovit A.D."/>
            <person name="Santos A.J."/>
        </authorList>
    </citation>
    <scope>NUCLEOTIDE SEQUENCE [LARGE SCALE GENOMIC DNA]</scope>
</reference>
<keyword evidence="10" id="KW-0460">Magnesium</keyword>
<keyword evidence="6" id="KW-0444">Lipid biosynthesis</keyword>
<dbReference type="GO" id="GO:0046872">
    <property type="term" value="F:metal ion binding"/>
    <property type="evidence" value="ECO:0007669"/>
    <property type="project" value="UniProtKB-KW"/>
</dbReference>
<evidence type="ECO:0000256" key="8">
    <source>
        <dbReference type="ARBA" id="ARBA00022692"/>
    </source>
</evidence>
<accession>A0A0P1BTD5</accession>
<keyword evidence="8 19" id="KW-0812">Transmembrane</keyword>
<keyword evidence="14" id="KW-0594">Phospholipid biosynthesis</keyword>
<protein>
    <recommendedName>
        <fullName evidence="5">CDP-diacylglycerol--inositol 3-phosphatidyltransferase</fullName>
        <ecNumber evidence="5">2.7.8.11</ecNumber>
    </recommendedName>
</protein>
<comment type="similarity">
    <text evidence="4 17">Belongs to the CDP-alcohol phosphatidyltransferase class-I family.</text>
</comment>
<evidence type="ECO:0000256" key="4">
    <source>
        <dbReference type="ARBA" id="ARBA00010441"/>
    </source>
</evidence>
<dbReference type="STRING" id="401625.A0A0P1BTD5"/>
<evidence type="ECO:0000256" key="10">
    <source>
        <dbReference type="ARBA" id="ARBA00022842"/>
    </source>
</evidence>
<dbReference type="Gene3D" id="1.20.120.1760">
    <property type="match status" value="1"/>
</dbReference>
<organism evidence="20 21">
    <name type="scientific">Ceraceosorus bombacis</name>
    <dbReference type="NCBI Taxonomy" id="401625"/>
    <lineage>
        <taxon>Eukaryota</taxon>
        <taxon>Fungi</taxon>
        <taxon>Dikarya</taxon>
        <taxon>Basidiomycota</taxon>
        <taxon>Ustilaginomycotina</taxon>
        <taxon>Exobasidiomycetes</taxon>
        <taxon>Ceraceosorales</taxon>
        <taxon>Ceraceosoraceae</taxon>
        <taxon>Ceraceosorus</taxon>
    </lineage>
</organism>
<dbReference type="FunFam" id="1.20.120.1760:FF:000003">
    <property type="entry name" value="CDP-diacylglycerol--inositol 3-phosphatidyltransferase"/>
    <property type="match status" value="1"/>
</dbReference>
<feature type="transmembrane region" description="Helical" evidence="19">
    <location>
        <begin position="79"/>
        <end position="102"/>
    </location>
</feature>
<keyword evidence="16" id="KW-1208">Phospholipid metabolism</keyword>
<dbReference type="GO" id="GO:0005794">
    <property type="term" value="C:Golgi apparatus"/>
    <property type="evidence" value="ECO:0007669"/>
    <property type="project" value="TreeGrafter"/>
</dbReference>
<dbReference type="AlphaFoldDB" id="A0A0P1BTD5"/>
<evidence type="ECO:0000256" key="18">
    <source>
        <dbReference type="SAM" id="MobiDB-lite"/>
    </source>
</evidence>
<feature type="region of interest" description="Disordered" evidence="18">
    <location>
        <begin position="1"/>
        <end position="36"/>
    </location>
</feature>
<feature type="compositionally biased region" description="Polar residues" evidence="18">
    <location>
        <begin position="1"/>
        <end position="28"/>
    </location>
</feature>
<comment type="subcellular location">
    <subcellularLocation>
        <location evidence="3">Membrane</location>
        <topology evidence="3">Multi-pass membrane protein</topology>
    </subcellularLocation>
</comment>
<keyword evidence="11 19" id="KW-1133">Transmembrane helix</keyword>
<evidence type="ECO:0000256" key="16">
    <source>
        <dbReference type="ARBA" id="ARBA00023264"/>
    </source>
</evidence>
<keyword evidence="15" id="KW-0464">Manganese</keyword>
<evidence type="ECO:0000313" key="21">
    <source>
        <dbReference type="Proteomes" id="UP000054845"/>
    </source>
</evidence>
<dbReference type="GO" id="GO:0003881">
    <property type="term" value="F:CDP-diacylglycerol-inositol 3-phosphatidyltransferase activity"/>
    <property type="evidence" value="ECO:0007669"/>
    <property type="project" value="UniProtKB-EC"/>
</dbReference>
<evidence type="ECO:0000256" key="3">
    <source>
        <dbReference type="ARBA" id="ARBA00004141"/>
    </source>
</evidence>
<evidence type="ECO:0000256" key="15">
    <source>
        <dbReference type="ARBA" id="ARBA00023211"/>
    </source>
</evidence>
<evidence type="ECO:0000313" key="20">
    <source>
        <dbReference type="EMBL" id="CEH19339.1"/>
    </source>
</evidence>
<evidence type="ECO:0000256" key="1">
    <source>
        <dbReference type="ARBA" id="ARBA00001936"/>
    </source>
</evidence>
<dbReference type="PANTHER" id="PTHR15362:SF4">
    <property type="entry name" value="CDP-DIACYLGLYCEROL--INOSITOL 3-PHOSPHATIDYLTRANSFERASE"/>
    <property type="match status" value="1"/>
</dbReference>
<evidence type="ECO:0000256" key="6">
    <source>
        <dbReference type="ARBA" id="ARBA00022516"/>
    </source>
</evidence>
<dbReference type="Pfam" id="PF01066">
    <property type="entry name" value="CDP-OH_P_transf"/>
    <property type="match status" value="1"/>
</dbReference>
<dbReference type="InterPro" id="IPR048254">
    <property type="entry name" value="CDP_ALCOHOL_P_TRANSF_CS"/>
</dbReference>
<evidence type="ECO:0000256" key="2">
    <source>
        <dbReference type="ARBA" id="ARBA00001946"/>
    </source>
</evidence>
<keyword evidence="21" id="KW-1185">Reference proteome</keyword>
<dbReference type="GO" id="GO:0016020">
    <property type="term" value="C:membrane"/>
    <property type="evidence" value="ECO:0007669"/>
    <property type="project" value="UniProtKB-SubCell"/>
</dbReference>
<evidence type="ECO:0000256" key="5">
    <source>
        <dbReference type="ARBA" id="ARBA00013212"/>
    </source>
</evidence>
<evidence type="ECO:0000256" key="7">
    <source>
        <dbReference type="ARBA" id="ARBA00022679"/>
    </source>
</evidence>
<dbReference type="EMBL" id="CCYA01000389">
    <property type="protein sequence ID" value="CEH19339.1"/>
    <property type="molecule type" value="Genomic_DNA"/>
</dbReference>
<dbReference type="EC" id="2.7.8.11" evidence="5"/>
<evidence type="ECO:0000256" key="17">
    <source>
        <dbReference type="RuleBase" id="RU003750"/>
    </source>
</evidence>
<dbReference type="OrthoDB" id="10251079at2759"/>
<dbReference type="GO" id="GO:0006661">
    <property type="term" value="P:phosphatidylinositol biosynthetic process"/>
    <property type="evidence" value="ECO:0007669"/>
    <property type="project" value="TreeGrafter"/>
</dbReference>
<dbReference type="PROSITE" id="PS00379">
    <property type="entry name" value="CDP_ALCOHOL_P_TRANSF"/>
    <property type="match status" value="1"/>
</dbReference>
<name>A0A0P1BTD5_9BASI</name>
<keyword evidence="9" id="KW-0479">Metal-binding</keyword>
<evidence type="ECO:0000256" key="9">
    <source>
        <dbReference type="ARBA" id="ARBA00022723"/>
    </source>
</evidence>
<evidence type="ECO:0000256" key="11">
    <source>
        <dbReference type="ARBA" id="ARBA00022989"/>
    </source>
</evidence>
<keyword evidence="12" id="KW-0443">Lipid metabolism</keyword>
<dbReference type="Proteomes" id="UP000054845">
    <property type="component" value="Unassembled WGS sequence"/>
</dbReference>
<evidence type="ECO:0000256" key="13">
    <source>
        <dbReference type="ARBA" id="ARBA00023136"/>
    </source>
</evidence>
<keyword evidence="13 19" id="KW-0472">Membrane</keyword>
<comment type="cofactor">
    <cofactor evidence="2">
        <name>Mg(2+)</name>
        <dbReference type="ChEBI" id="CHEBI:18420"/>
    </cofactor>
</comment>
<keyword evidence="7 17" id="KW-0808">Transferase</keyword>
<evidence type="ECO:0000256" key="12">
    <source>
        <dbReference type="ARBA" id="ARBA00023098"/>
    </source>
</evidence>